<dbReference type="InterPro" id="IPR052234">
    <property type="entry name" value="U5_snRNP_Component"/>
</dbReference>
<dbReference type="PANTHER" id="PTHR44006">
    <property type="entry name" value="U5 SMALL NUCLEAR RIBONUCLEOPROTEIN 40 KDA PROTEIN"/>
    <property type="match status" value="1"/>
</dbReference>
<dbReference type="PROSITE" id="PS50082">
    <property type="entry name" value="WD_REPEATS_2"/>
    <property type="match status" value="5"/>
</dbReference>
<gene>
    <name evidence="6" type="ORF">MNBD_BACTEROID06-852</name>
</gene>
<dbReference type="GO" id="GO:0003723">
    <property type="term" value="F:RNA binding"/>
    <property type="evidence" value="ECO:0007669"/>
    <property type="project" value="TreeGrafter"/>
</dbReference>
<keyword evidence="4" id="KW-0508">mRNA splicing</keyword>
<dbReference type="Pfam" id="PF00656">
    <property type="entry name" value="Peptidase_C14"/>
    <property type="match status" value="1"/>
</dbReference>
<dbReference type="SUPFAM" id="SSF50978">
    <property type="entry name" value="WD40 repeat-like"/>
    <property type="match status" value="1"/>
</dbReference>
<evidence type="ECO:0000256" key="1">
    <source>
        <dbReference type="ARBA" id="ARBA00022574"/>
    </source>
</evidence>
<dbReference type="Gene3D" id="3.40.50.1460">
    <property type="match status" value="1"/>
</dbReference>
<keyword evidence="1" id="KW-0853">WD repeat</keyword>
<evidence type="ECO:0000256" key="2">
    <source>
        <dbReference type="ARBA" id="ARBA00022664"/>
    </source>
</evidence>
<dbReference type="GO" id="GO:0006508">
    <property type="term" value="P:proteolysis"/>
    <property type="evidence" value="ECO:0007669"/>
    <property type="project" value="InterPro"/>
</dbReference>
<dbReference type="GO" id="GO:0071013">
    <property type="term" value="C:catalytic step 2 spliceosome"/>
    <property type="evidence" value="ECO:0007669"/>
    <property type="project" value="TreeGrafter"/>
</dbReference>
<dbReference type="GO" id="GO:0004197">
    <property type="term" value="F:cysteine-type endopeptidase activity"/>
    <property type="evidence" value="ECO:0007669"/>
    <property type="project" value="InterPro"/>
</dbReference>
<dbReference type="InterPro" id="IPR001680">
    <property type="entry name" value="WD40_rpt"/>
</dbReference>
<dbReference type="InterPro" id="IPR015943">
    <property type="entry name" value="WD40/YVTN_repeat-like_dom_sf"/>
</dbReference>
<dbReference type="PROSITE" id="PS00678">
    <property type="entry name" value="WD_REPEATS_1"/>
    <property type="match status" value="3"/>
</dbReference>
<dbReference type="CDD" id="cd00200">
    <property type="entry name" value="WD40"/>
    <property type="match status" value="1"/>
</dbReference>
<dbReference type="InterPro" id="IPR029030">
    <property type="entry name" value="Caspase-like_dom_sf"/>
</dbReference>
<proteinExistence type="predicted"/>
<keyword evidence="2" id="KW-0507">mRNA processing</keyword>
<dbReference type="InterPro" id="IPR019775">
    <property type="entry name" value="WD40_repeat_CS"/>
</dbReference>
<dbReference type="GO" id="GO:0008380">
    <property type="term" value="P:RNA splicing"/>
    <property type="evidence" value="ECO:0007669"/>
    <property type="project" value="UniProtKB-KW"/>
</dbReference>
<dbReference type="PRINTS" id="PR00320">
    <property type="entry name" value="GPROTEINBRPT"/>
</dbReference>
<dbReference type="GO" id="GO:0006397">
    <property type="term" value="P:mRNA processing"/>
    <property type="evidence" value="ECO:0007669"/>
    <property type="project" value="UniProtKB-KW"/>
</dbReference>
<dbReference type="InterPro" id="IPR036322">
    <property type="entry name" value="WD40_repeat_dom_sf"/>
</dbReference>
<dbReference type="SUPFAM" id="SSF52129">
    <property type="entry name" value="Caspase-like"/>
    <property type="match status" value="1"/>
</dbReference>
<dbReference type="Pfam" id="PF00400">
    <property type="entry name" value="WD40"/>
    <property type="match status" value="6"/>
</dbReference>
<dbReference type="EMBL" id="UOES01000501">
    <property type="protein sequence ID" value="VAW29048.1"/>
    <property type="molecule type" value="Genomic_DNA"/>
</dbReference>
<evidence type="ECO:0000313" key="6">
    <source>
        <dbReference type="EMBL" id="VAW29048.1"/>
    </source>
</evidence>
<evidence type="ECO:0000256" key="3">
    <source>
        <dbReference type="ARBA" id="ARBA00022737"/>
    </source>
</evidence>
<dbReference type="AlphaFoldDB" id="A0A3B0UEQ3"/>
<dbReference type="InterPro" id="IPR020472">
    <property type="entry name" value="WD40_PAC1"/>
</dbReference>
<dbReference type="PROSITE" id="PS50294">
    <property type="entry name" value="WD_REPEATS_REGION"/>
    <property type="match status" value="4"/>
</dbReference>
<dbReference type="Gene3D" id="2.130.10.10">
    <property type="entry name" value="YVTN repeat-like/Quinoprotein amine dehydrogenase"/>
    <property type="match status" value="3"/>
</dbReference>
<keyword evidence="3" id="KW-0677">Repeat</keyword>
<dbReference type="PANTHER" id="PTHR44006:SF1">
    <property type="entry name" value="U5 SMALL NUCLEAR RIBONUCLEOPROTEIN 40 KDA PROTEIN"/>
    <property type="match status" value="1"/>
</dbReference>
<evidence type="ECO:0000259" key="5">
    <source>
        <dbReference type="Pfam" id="PF00656"/>
    </source>
</evidence>
<dbReference type="InterPro" id="IPR011600">
    <property type="entry name" value="Pept_C14_caspase"/>
</dbReference>
<evidence type="ECO:0000256" key="4">
    <source>
        <dbReference type="ARBA" id="ARBA00023187"/>
    </source>
</evidence>
<feature type="domain" description="Peptidase C14 caspase" evidence="5">
    <location>
        <begin position="719"/>
        <end position="942"/>
    </location>
</feature>
<reference evidence="6" key="1">
    <citation type="submission" date="2018-06" db="EMBL/GenBank/DDBJ databases">
        <authorList>
            <person name="Zhirakovskaya E."/>
        </authorList>
    </citation>
    <scope>NUCLEOTIDE SEQUENCE</scope>
</reference>
<sequence length="960" mass="105033">MPVVIKLKQIVISILILANWSAANAQNARLVIDPQAHAGIVNDLVFTSNGKFLISVSDDKTIRIWDVEKGMLDRTLRTFSGDGSEGAIYALALSPDSRFLAVGGYFQMNEIRIINLERDTEVVVLKGHSNVITSLDFSNDGLKLASSDATGIIRLWDIGFSDGVITGTSEKVLEGHTAQVYDISFAPNSKQLVSASYDGSLKLWDLTEVEKPISMTMHIDKVQSCSFSSDGKWIVSGGNKGKVILWDKRGAFSKFLASIGEPVRDIAVLGDELIISGSKGYRFSLSSSVSNGQLAVPFSATSAVAISSTNLVALAGGAQGTIIVYDLKSNEPLQLFKSRTQKIARIGISNDTTVVFSNSNEEFTSGINLSSLSYIWETTKLEGIATENHEENGYKLLPIDKYTLSTGFSGKVEMNPRIDGRLRSFTIIDDETIAVGGDYSLKLYSREGEFKTELKGFNSAITSIASINNRIVGLSQDKTIRIWNTSTSELLATIFLTSKNDWICWTPQGYYQASSGGEKYIGWQIDEEANKPSKFYKSSVFASKFHAPEMVKQTIGTGSFEIAKEKVKEGKAIFASSNVKLPNKEASAKPSKIVSAAPVIEWITPELQTFELNQPKITIKAKVKSASKIKLVKILINGRPSSNSRGVVIPKSVGEFDILVEQELVLSNEINEVRIFVANQEAKMVSEKRVINLANAGARGQGRSLDIINYMDRPDLYILSIGISDYVLPEYDLNYADDDAGSITEVFEKIGTKVYKNINSTKLLNSEADKQAILDAFDNLTHKVQAKDMVLIFIASHGINKEGKFFILPHDADLIQKPEVVVSWKDITQTLSELPSNVIVMIDACRSGQLGVNLTKFGANNTEALRSASSDENGLVLMAASTGSESALETPQWGHGAFTLSILEGIEKGKADIKPDGTIYLRELDFYVSERTIELTNDVQHPTTQKPSTISRLSIVNLNK</sequence>
<protein>
    <submittedName>
        <fullName evidence="6">High-affnity carbon uptake protein Hat/HatR</fullName>
    </submittedName>
</protein>
<dbReference type="SMART" id="SM00320">
    <property type="entry name" value="WD40"/>
    <property type="match status" value="8"/>
</dbReference>
<organism evidence="6">
    <name type="scientific">hydrothermal vent metagenome</name>
    <dbReference type="NCBI Taxonomy" id="652676"/>
    <lineage>
        <taxon>unclassified sequences</taxon>
        <taxon>metagenomes</taxon>
        <taxon>ecological metagenomes</taxon>
    </lineage>
</organism>
<name>A0A3B0UEQ3_9ZZZZ</name>
<accession>A0A3B0UEQ3</accession>